<protein>
    <submittedName>
        <fullName evidence="1">Uncharacterized protein</fullName>
    </submittedName>
</protein>
<accession>A0A0E2LU87</accession>
<dbReference type="AlphaFoldDB" id="A0A0E2LU87"/>
<proteinExistence type="predicted"/>
<dbReference type="Proteomes" id="UP000016630">
    <property type="component" value="Unassembled WGS sequence"/>
</dbReference>
<evidence type="ECO:0000313" key="2">
    <source>
        <dbReference type="Proteomes" id="UP000016630"/>
    </source>
</evidence>
<dbReference type="HOGENOM" id="CLU_3294122_0_0_10"/>
<sequence length="48" mass="5618">MSFFRLLHLLYNFRLIPILAAVSVELGLSDNYQRCSIHYLCSNLDTKK</sequence>
<comment type="caution">
    <text evidence="1">The sequence shown here is derived from an EMBL/GenBank/DDBJ whole genome shotgun (WGS) entry which is preliminary data.</text>
</comment>
<gene>
    <name evidence="1" type="ORF">HMPREF1555_00007</name>
</gene>
<reference evidence="1 2" key="1">
    <citation type="submission" date="2013-06" db="EMBL/GenBank/DDBJ databases">
        <authorList>
            <person name="Weinstock G."/>
            <person name="Sodergren E."/>
            <person name="Lobos E.A."/>
            <person name="Fulton L."/>
            <person name="Fulton R."/>
            <person name="Courtney L."/>
            <person name="Fronick C."/>
            <person name="O'Laughlin M."/>
            <person name="Godfrey J."/>
            <person name="Wilson R.M."/>
            <person name="Miner T."/>
            <person name="Farmer C."/>
            <person name="Delehaunty K."/>
            <person name="Cordes M."/>
            <person name="Minx P."/>
            <person name="Tomlinson C."/>
            <person name="Chen J."/>
            <person name="Wollam A."/>
            <person name="Pepin K.H."/>
            <person name="Bhonagiri V."/>
            <person name="Zhang X."/>
            <person name="Warren W."/>
            <person name="Mitreva M."/>
            <person name="Mardis E.R."/>
            <person name="Wilson R.K."/>
        </authorList>
    </citation>
    <scope>NUCLEOTIDE SEQUENCE [LARGE SCALE GENOMIC DNA]</scope>
    <source>
        <strain evidence="1 2">F0570</strain>
    </source>
</reference>
<dbReference type="EMBL" id="AWUW01000001">
    <property type="protein sequence ID" value="ERJ69052.1"/>
    <property type="molecule type" value="Genomic_DNA"/>
</dbReference>
<organism evidence="1 2">
    <name type="scientific">Porphyromonas gingivalis F0570</name>
    <dbReference type="NCBI Taxonomy" id="1227271"/>
    <lineage>
        <taxon>Bacteria</taxon>
        <taxon>Pseudomonadati</taxon>
        <taxon>Bacteroidota</taxon>
        <taxon>Bacteroidia</taxon>
        <taxon>Bacteroidales</taxon>
        <taxon>Porphyromonadaceae</taxon>
        <taxon>Porphyromonas</taxon>
    </lineage>
</organism>
<evidence type="ECO:0000313" key="1">
    <source>
        <dbReference type="EMBL" id="ERJ69052.1"/>
    </source>
</evidence>
<name>A0A0E2LU87_PORGN</name>